<accession>A0A0N4W8C5</accession>
<sequence>MVVEVFSASAYGALVPLKVWRLYSEADSSIYMFERSCSSHCRNGCTQLADMEHRFVGHLLYNAQIENSKNNEVTLLADVKGSLIGKLCDLVIT</sequence>
<reference evidence="3" key="1">
    <citation type="submission" date="2017-02" db="UniProtKB">
        <authorList>
            <consortium name="WormBaseParasite"/>
        </authorList>
    </citation>
    <scope>IDENTIFICATION</scope>
</reference>
<organism evidence="3">
    <name type="scientific">Haemonchus placei</name>
    <name type="common">Barber's pole worm</name>
    <dbReference type="NCBI Taxonomy" id="6290"/>
    <lineage>
        <taxon>Eukaryota</taxon>
        <taxon>Metazoa</taxon>
        <taxon>Ecdysozoa</taxon>
        <taxon>Nematoda</taxon>
        <taxon>Chromadorea</taxon>
        <taxon>Rhabditida</taxon>
        <taxon>Rhabditina</taxon>
        <taxon>Rhabditomorpha</taxon>
        <taxon>Strongyloidea</taxon>
        <taxon>Trichostrongylidae</taxon>
        <taxon>Haemonchus</taxon>
    </lineage>
</organism>
<dbReference type="OrthoDB" id="5871917at2759"/>
<reference evidence="1 2" key="2">
    <citation type="submission" date="2018-11" db="EMBL/GenBank/DDBJ databases">
        <authorList>
            <consortium name="Pathogen Informatics"/>
        </authorList>
    </citation>
    <scope>NUCLEOTIDE SEQUENCE [LARGE SCALE GENOMIC DNA]</scope>
    <source>
        <strain evidence="1 2">MHpl1</strain>
    </source>
</reference>
<dbReference type="AlphaFoldDB" id="A0A0N4W8C5"/>
<proteinExistence type="predicted"/>
<evidence type="ECO:0000313" key="1">
    <source>
        <dbReference type="EMBL" id="VDO28979.1"/>
    </source>
</evidence>
<evidence type="ECO:0000313" key="2">
    <source>
        <dbReference type="Proteomes" id="UP000268014"/>
    </source>
</evidence>
<dbReference type="WBParaSite" id="HPLM_0000644601-mRNA-1">
    <property type="protein sequence ID" value="HPLM_0000644601-mRNA-1"/>
    <property type="gene ID" value="HPLM_0000644601"/>
</dbReference>
<keyword evidence="2" id="KW-1185">Reference proteome</keyword>
<dbReference type="Proteomes" id="UP000268014">
    <property type="component" value="Unassembled WGS sequence"/>
</dbReference>
<evidence type="ECO:0000313" key="3">
    <source>
        <dbReference type="WBParaSite" id="HPLM_0000644601-mRNA-1"/>
    </source>
</evidence>
<name>A0A0N4W8C5_HAEPC</name>
<gene>
    <name evidence="1" type="ORF">HPLM_LOCUS6438</name>
</gene>
<dbReference type="EMBL" id="UZAF01016495">
    <property type="protein sequence ID" value="VDO28979.1"/>
    <property type="molecule type" value="Genomic_DNA"/>
</dbReference>
<protein>
    <submittedName>
        <fullName evidence="3">CPSF_A domain-containing protein</fullName>
    </submittedName>
</protein>